<dbReference type="InterPro" id="IPR003265">
    <property type="entry name" value="HhH-GPD_domain"/>
</dbReference>
<dbReference type="GO" id="GO:0043916">
    <property type="term" value="F:DNA-7-methylguanine glycosylase activity"/>
    <property type="evidence" value="ECO:0007669"/>
    <property type="project" value="TreeGrafter"/>
</dbReference>
<dbReference type="CDD" id="cd00056">
    <property type="entry name" value="ENDO3c"/>
    <property type="match status" value="1"/>
</dbReference>
<dbReference type="Proteomes" id="UP000254331">
    <property type="component" value="Unassembled WGS sequence"/>
</dbReference>
<dbReference type="GeneID" id="93394341"/>
<evidence type="ECO:0000256" key="1">
    <source>
        <dbReference type="ARBA" id="ARBA00000086"/>
    </source>
</evidence>
<dbReference type="EMBL" id="UGTW01000001">
    <property type="protein sequence ID" value="SUC17882.1"/>
    <property type="molecule type" value="Genomic_DNA"/>
</dbReference>
<dbReference type="AlphaFoldDB" id="A0A379FEF4"/>
<reference evidence="7 8" key="1">
    <citation type="submission" date="2018-06" db="EMBL/GenBank/DDBJ databases">
        <authorList>
            <consortium name="Pathogen Informatics"/>
            <person name="Doyle S."/>
        </authorList>
    </citation>
    <scope>NUCLEOTIDE SEQUENCE [LARGE SCALE GENOMIC DNA]</scope>
    <source>
        <strain evidence="7 8">NCTC10376</strain>
    </source>
</reference>
<evidence type="ECO:0000313" key="7">
    <source>
        <dbReference type="EMBL" id="SUC17882.1"/>
    </source>
</evidence>
<dbReference type="GO" id="GO:0008725">
    <property type="term" value="F:DNA-3-methyladenine glycosylase activity"/>
    <property type="evidence" value="ECO:0007669"/>
    <property type="project" value="TreeGrafter"/>
</dbReference>
<organism evidence="7 8">
    <name type="scientific">Proteus vulgaris</name>
    <dbReference type="NCBI Taxonomy" id="585"/>
    <lineage>
        <taxon>Bacteria</taxon>
        <taxon>Pseudomonadati</taxon>
        <taxon>Pseudomonadota</taxon>
        <taxon>Gammaproteobacteria</taxon>
        <taxon>Enterobacterales</taxon>
        <taxon>Morganellaceae</taxon>
        <taxon>Proteus</taxon>
    </lineage>
</organism>
<dbReference type="GO" id="GO:0006285">
    <property type="term" value="P:base-excision repair, AP site formation"/>
    <property type="evidence" value="ECO:0007669"/>
    <property type="project" value="TreeGrafter"/>
</dbReference>
<evidence type="ECO:0000313" key="8">
    <source>
        <dbReference type="Proteomes" id="UP000254331"/>
    </source>
</evidence>
<dbReference type="Gene3D" id="1.10.1670.40">
    <property type="match status" value="1"/>
</dbReference>
<protein>
    <recommendedName>
        <fullName evidence="3">DNA-3-methyladenine glycosylase II</fullName>
        <ecNumber evidence="3">3.2.2.21</ecNumber>
    </recommendedName>
</protein>
<comment type="catalytic activity">
    <reaction evidence="1">
        <text>Hydrolysis of alkylated DNA, releasing 3-methyladenine, 3-methylguanine, 7-methylguanine and 7-methyladenine.</text>
        <dbReference type="EC" id="3.2.2.21"/>
    </reaction>
</comment>
<evidence type="ECO:0000259" key="6">
    <source>
        <dbReference type="SMART" id="SM00478"/>
    </source>
</evidence>
<dbReference type="EC" id="3.2.2.21" evidence="3"/>
<feature type="domain" description="HhH-GPD" evidence="6">
    <location>
        <begin position="47"/>
        <end position="199"/>
    </location>
</feature>
<dbReference type="GO" id="GO:0032993">
    <property type="term" value="C:protein-DNA complex"/>
    <property type="evidence" value="ECO:0007669"/>
    <property type="project" value="TreeGrafter"/>
</dbReference>
<evidence type="ECO:0000256" key="2">
    <source>
        <dbReference type="ARBA" id="ARBA00010817"/>
    </source>
</evidence>
<evidence type="ECO:0000256" key="4">
    <source>
        <dbReference type="ARBA" id="ARBA00022763"/>
    </source>
</evidence>
<dbReference type="GO" id="GO:0006307">
    <property type="term" value="P:DNA alkylation repair"/>
    <property type="evidence" value="ECO:0007669"/>
    <property type="project" value="TreeGrafter"/>
</dbReference>
<evidence type="ECO:0000256" key="5">
    <source>
        <dbReference type="ARBA" id="ARBA00023204"/>
    </source>
</evidence>
<keyword evidence="4" id="KW-0227">DNA damage</keyword>
<comment type="similarity">
    <text evidence="2">Belongs to the alkylbase DNA glycosidase AlkA family.</text>
</comment>
<keyword evidence="7" id="KW-0326">Glycosidase</keyword>
<dbReference type="GO" id="GO:0032131">
    <property type="term" value="F:alkylated DNA binding"/>
    <property type="evidence" value="ECO:0007669"/>
    <property type="project" value="TreeGrafter"/>
</dbReference>
<gene>
    <name evidence="7" type="primary">alkA</name>
    <name evidence="7" type="ORF">NCTC10376_03835</name>
</gene>
<dbReference type="SMART" id="SM00478">
    <property type="entry name" value="ENDO3c"/>
    <property type="match status" value="1"/>
</dbReference>
<dbReference type="GO" id="GO:0005737">
    <property type="term" value="C:cytoplasm"/>
    <property type="evidence" value="ECO:0007669"/>
    <property type="project" value="TreeGrafter"/>
</dbReference>
<dbReference type="PANTHER" id="PTHR43003">
    <property type="entry name" value="DNA-3-METHYLADENINE GLYCOSYLASE"/>
    <property type="match status" value="1"/>
</dbReference>
<keyword evidence="7" id="KW-0378">Hydrolase</keyword>
<dbReference type="PANTHER" id="PTHR43003:SF5">
    <property type="entry name" value="DNA-3-METHYLADENINE GLYCOSYLASE"/>
    <property type="match status" value="1"/>
</dbReference>
<evidence type="ECO:0000256" key="3">
    <source>
        <dbReference type="ARBA" id="ARBA00012000"/>
    </source>
</evidence>
<dbReference type="SUPFAM" id="SSF48150">
    <property type="entry name" value="DNA-glycosylase"/>
    <property type="match status" value="1"/>
</dbReference>
<dbReference type="InterPro" id="IPR051912">
    <property type="entry name" value="Alkylbase_DNA_Glycosylase/TA"/>
</dbReference>
<name>A0A379FEF4_PROVU</name>
<dbReference type="RefSeq" id="WP_087802420.1">
    <property type="nucleotide sequence ID" value="NZ_CABMNT010000001.1"/>
</dbReference>
<accession>A0A379FEF4</accession>
<dbReference type="Pfam" id="PF00730">
    <property type="entry name" value="HhH-GPD"/>
    <property type="match status" value="1"/>
</dbReference>
<proteinExistence type="inferred from homology"/>
<dbReference type="Gene3D" id="1.10.340.30">
    <property type="entry name" value="Hypothetical protein, domain 2"/>
    <property type="match status" value="1"/>
</dbReference>
<sequence>MYFQYGEKEINILKQRDKRLAALIERMGNIKRPLTPDLFTALVKNIIEQQISVSAAITVHQRLLNLCEGIYTPERIAILTEQEIQQCGMTMRKAGYIIGIANSVISGQLDLNKIPSMQDKEVIDTLIQLKGIGIWTAEMLLISSLNRPDILSWGDLAIQRGIMRLYHHKTLDKARFERYRKRYSPYGSTASLYLWALSKEPEIIAQ</sequence>
<keyword evidence="5" id="KW-0234">DNA repair</keyword>
<dbReference type="FunFam" id="1.10.340.30:FF:000004">
    <property type="entry name" value="DNA-3-methyladenine glycosylase II"/>
    <property type="match status" value="1"/>
</dbReference>
<dbReference type="InterPro" id="IPR011257">
    <property type="entry name" value="DNA_glycosylase"/>
</dbReference>